<reference evidence="2" key="1">
    <citation type="submission" date="2020-07" db="EMBL/GenBank/DDBJ databases">
        <title>Ethylene signaling mediates host invasion by parasitic plants.</title>
        <authorList>
            <person name="Yoshida S."/>
        </authorList>
    </citation>
    <scope>NUCLEOTIDE SEQUENCE</scope>
    <source>
        <strain evidence="2">Okayama</strain>
    </source>
</reference>
<proteinExistence type="predicted"/>
<feature type="compositionally biased region" description="Polar residues" evidence="1">
    <location>
        <begin position="54"/>
        <end position="72"/>
    </location>
</feature>
<dbReference type="Proteomes" id="UP000653305">
    <property type="component" value="Unassembled WGS sequence"/>
</dbReference>
<comment type="caution">
    <text evidence="2">The sequence shown here is derived from an EMBL/GenBank/DDBJ whole genome shotgun (WGS) entry which is preliminary data.</text>
</comment>
<protein>
    <submittedName>
        <fullName evidence="2">Uncharacterized protein</fullName>
    </submittedName>
</protein>
<evidence type="ECO:0000256" key="1">
    <source>
        <dbReference type="SAM" id="MobiDB-lite"/>
    </source>
</evidence>
<keyword evidence="3" id="KW-1185">Reference proteome</keyword>
<accession>A0A830C2P8</accession>
<sequence length="117" mass="12702">MNGAVEVRKPPVAADVSIFEFGSVGGLRDKVTLVGFSDATTDPPPSPADIFPEPNQSPSTATKVERNFQPSENPIHRHLPIPFYPEPPLPAAHTDPKSGPSPPYHRHYLSDPSHSPY</sequence>
<evidence type="ECO:0000313" key="2">
    <source>
        <dbReference type="EMBL" id="GFP91398.1"/>
    </source>
</evidence>
<name>A0A830C2P8_9LAMI</name>
<dbReference type="EMBL" id="BMAC01000243">
    <property type="protein sequence ID" value="GFP91398.1"/>
    <property type="molecule type" value="Genomic_DNA"/>
</dbReference>
<evidence type="ECO:0000313" key="3">
    <source>
        <dbReference type="Proteomes" id="UP000653305"/>
    </source>
</evidence>
<feature type="region of interest" description="Disordered" evidence="1">
    <location>
        <begin position="36"/>
        <end position="117"/>
    </location>
</feature>
<dbReference type="AlphaFoldDB" id="A0A830C2P8"/>
<organism evidence="2 3">
    <name type="scientific">Phtheirospermum japonicum</name>
    <dbReference type="NCBI Taxonomy" id="374723"/>
    <lineage>
        <taxon>Eukaryota</taxon>
        <taxon>Viridiplantae</taxon>
        <taxon>Streptophyta</taxon>
        <taxon>Embryophyta</taxon>
        <taxon>Tracheophyta</taxon>
        <taxon>Spermatophyta</taxon>
        <taxon>Magnoliopsida</taxon>
        <taxon>eudicotyledons</taxon>
        <taxon>Gunneridae</taxon>
        <taxon>Pentapetalae</taxon>
        <taxon>asterids</taxon>
        <taxon>lamiids</taxon>
        <taxon>Lamiales</taxon>
        <taxon>Orobanchaceae</taxon>
        <taxon>Orobanchaceae incertae sedis</taxon>
        <taxon>Phtheirospermum</taxon>
    </lineage>
</organism>
<gene>
    <name evidence="2" type="ORF">PHJA_001283800</name>
</gene>